<keyword evidence="3" id="KW-1185">Reference proteome</keyword>
<evidence type="ECO:0000313" key="2">
    <source>
        <dbReference type="EMBL" id="CAD6219599.1"/>
    </source>
</evidence>
<dbReference type="Proteomes" id="UP000604825">
    <property type="component" value="Unassembled WGS sequence"/>
</dbReference>
<feature type="region of interest" description="Disordered" evidence="1">
    <location>
        <begin position="70"/>
        <end position="89"/>
    </location>
</feature>
<reference evidence="2" key="1">
    <citation type="submission" date="2020-10" db="EMBL/GenBank/DDBJ databases">
        <authorList>
            <person name="Han B."/>
            <person name="Lu T."/>
            <person name="Zhao Q."/>
            <person name="Huang X."/>
            <person name="Zhao Y."/>
        </authorList>
    </citation>
    <scope>NUCLEOTIDE SEQUENCE</scope>
</reference>
<accession>A0A811NE42</accession>
<name>A0A811NE42_9POAL</name>
<gene>
    <name evidence="2" type="ORF">NCGR_LOCUS13236</name>
</gene>
<evidence type="ECO:0000256" key="1">
    <source>
        <dbReference type="SAM" id="MobiDB-lite"/>
    </source>
</evidence>
<protein>
    <submittedName>
        <fullName evidence="2">Uncharacterized protein</fullName>
    </submittedName>
</protein>
<proteinExistence type="predicted"/>
<feature type="region of interest" description="Disordered" evidence="1">
    <location>
        <begin position="113"/>
        <end position="134"/>
    </location>
</feature>
<dbReference type="AlphaFoldDB" id="A0A811NE42"/>
<organism evidence="2 3">
    <name type="scientific">Miscanthus lutarioriparius</name>
    <dbReference type="NCBI Taxonomy" id="422564"/>
    <lineage>
        <taxon>Eukaryota</taxon>
        <taxon>Viridiplantae</taxon>
        <taxon>Streptophyta</taxon>
        <taxon>Embryophyta</taxon>
        <taxon>Tracheophyta</taxon>
        <taxon>Spermatophyta</taxon>
        <taxon>Magnoliopsida</taxon>
        <taxon>Liliopsida</taxon>
        <taxon>Poales</taxon>
        <taxon>Poaceae</taxon>
        <taxon>PACMAD clade</taxon>
        <taxon>Panicoideae</taxon>
        <taxon>Andropogonodae</taxon>
        <taxon>Andropogoneae</taxon>
        <taxon>Saccharinae</taxon>
        <taxon>Miscanthus</taxon>
    </lineage>
</organism>
<sequence length="222" mass="24473">MEAAVRGRRAVVTAVAVTMLRGPLRIAEEDRELLRVFARPRGRGFERGAVQAGQPGHGRVREDVGDLHCGGRRRRGRPGGDAAAGTGRILQSPSYGTEVALRELLLLLGSRPRRPGLRCPRQPPTPRGGRHDWLASGESASAARRRCAPRTPSRRCRRCHGRCRCASPTSCSRPATATSTYGMDDTAQPRSLFHLLVLNPMVVERRGVEEHENTFFLQMIQL</sequence>
<evidence type="ECO:0000313" key="3">
    <source>
        <dbReference type="Proteomes" id="UP000604825"/>
    </source>
</evidence>
<comment type="caution">
    <text evidence="2">The sequence shown here is derived from an EMBL/GenBank/DDBJ whole genome shotgun (WGS) entry which is preliminary data.</text>
</comment>
<dbReference type="EMBL" id="CAJGYO010000003">
    <property type="protein sequence ID" value="CAD6219599.1"/>
    <property type="molecule type" value="Genomic_DNA"/>
</dbReference>